<feature type="signal peptide" evidence="4">
    <location>
        <begin position="1"/>
        <end position="25"/>
    </location>
</feature>
<dbReference type="SMART" id="SM00062">
    <property type="entry name" value="PBPb"/>
    <property type="match status" value="1"/>
</dbReference>
<evidence type="ECO:0000313" key="7">
    <source>
        <dbReference type="Proteomes" id="UP001157069"/>
    </source>
</evidence>
<comment type="subcellular location">
    <subcellularLocation>
        <location evidence="1">Periplasm</location>
    </subcellularLocation>
</comment>
<evidence type="ECO:0000256" key="1">
    <source>
        <dbReference type="ARBA" id="ARBA00004418"/>
    </source>
</evidence>
<evidence type="ECO:0000313" key="6">
    <source>
        <dbReference type="EMBL" id="GMA89718.1"/>
    </source>
</evidence>
<name>A0ABQ6JQP9_9MICO</name>
<dbReference type="PROSITE" id="PS51257">
    <property type="entry name" value="PROKAR_LIPOPROTEIN"/>
    <property type="match status" value="1"/>
</dbReference>
<dbReference type="SUPFAM" id="SSF53850">
    <property type="entry name" value="Periplasmic binding protein-like II"/>
    <property type="match status" value="1"/>
</dbReference>
<dbReference type="PANTHER" id="PTHR30024:SF47">
    <property type="entry name" value="TAURINE-BINDING PERIPLASMIC PROTEIN"/>
    <property type="match status" value="1"/>
</dbReference>
<accession>A0ABQ6JQP9</accession>
<comment type="caution">
    <text evidence="6">The sequence shown here is derived from an EMBL/GenBank/DDBJ whole genome shotgun (WGS) entry which is preliminary data.</text>
</comment>
<dbReference type="Pfam" id="PF09084">
    <property type="entry name" value="NMT1"/>
    <property type="match status" value="1"/>
</dbReference>
<keyword evidence="7" id="KW-1185">Reference proteome</keyword>
<feature type="chain" id="PRO_5045088413" evidence="4">
    <location>
        <begin position="26"/>
        <end position="328"/>
    </location>
</feature>
<reference evidence="7" key="1">
    <citation type="journal article" date="2019" name="Int. J. Syst. Evol. Microbiol.">
        <title>The Global Catalogue of Microorganisms (GCM) 10K type strain sequencing project: providing services to taxonomists for standard genome sequencing and annotation.</title>
        <authorList>
            <consortium name="The Broad Institute Genomics Platform"/>
            <consortium name="The Broad Institute Genome Sequencing Center for Infectious Disease"/>
            <person name="Wu L."/>
            <person name="Ma J."/>
        </authorList>
    </citation>
    <scope>NUCLEOTIDE SEQUENCE [LARGE SCALE GENOMIC DNA]</scope>
    <source>
        <strain evidence="7">NBRC 108755</strain>
    </source>
</reference>
<keyword evidence="3 4" id="KW-0732">Signal</keyword>
<dbReference type="Proteomes" id="UP001157069">
    <property type="component" value="Unassembled WGS sequence"/>
</dbReference>
<evidence type="ECO:0000256" key="4">
    <source>
        <dbReference type="SAM" id="SignalP"/>
    </source>
</evidence>
<organism evidence="6 7">
    <name type="scientific">Homoserinibacter gongjuensis</name>
    <dbReference type="NCBI Taxonomy" id="1162968"/>
    <lineage>
        <taxon>Bacteria</taxon>
        <taxon>Bacillati</taxon>
        <taxon>Actinomycetota</taxon>
        <taxon>Actinomycetes</taxon>
        <taxon>Micrococcales</taxon>
        <taxon>Microbacteriaceae</taxon>
        <taxon>Homoserinibacter</taxon>
    </lineage>
</organism>
<evidence type="ECO:0000256" key="2">
    <source>
        <dbReference type="ARBA" id="ARBA00010742"/>
    </source>
</evidence>
<evidence type="ECO:0000259" key="5">
    <source>
        <dbReference type="SMART" id="SM00062"/>
    </source>
</evidence>
<gene>
    <name evidence="6" type="ORF">GCM10025869_02470</name>
</gene>
<dbReference type="InterPro" id="IPR001638">
    <property type="entry name" value="Solute-binding_3/MltF_N"/>
</dbReference>
<protein>
    <submittedName>
        <fullName evidence="6">ABC transporter substrate-binding protein</fullName>
    </submittedName>
</protein>
<dbReference type="PANTHER" id="PTHR30024">
    <property type="entry name" value="ALIPHATIC SULFONATES-BINDING PROTEIN-RELATED"/>
    <property type="match status" value="1"/>
</dbReference>
<dbReference type="InterPro" id="IPR015168">
    <property type="entry name" value="SsuA/THI5"/>
</dbReference>
<dbReference type="RefSeq" id="WP_284297128.1">
    <property type="nucleotide sequence ID" value="NZ_BSVA01000001.1"/>
</dbReference>
<dbReference type="EMBL" id="BSVA01000001">
    <property type="protein sequence ID" value="GMA89718.1"/>
    <property type="molecule type" value="Genomic_DNA"/>
</dbReference>
<evidence type="ECO:0000256" key="3">
    <source>
        <dbReference type="ARBA" id="ARBA00022729"/>
    </source>
</evidence>
<feature type="domain" description="Solute-binding protein family 3/N-terminal" evidence="5">
    <location>
        <begin position="42"/>
        <end position="266"/>
    </location>
</feature>
<sequence length="328" mass="33468">MKKALSAIAIGAAAVLALSACTDSAAPPSSAPVDNDSGELRTVRVAALPIAETGALWAAMDEGIFADHGIEVEVVPAQGGAQAIPGLLNGDIEFAIGQPFGPFRAALADLGAPIISNYASSLGADAEKDVNAVVALKSSGITGPADLAGKRVSVNSLGAAGDVTIMKAVKDAGGDPTTIEFVEVAFPDAQAQLEAGNIDAAWVPDPFMSMVAGGDGLIVVHPYQATIPGLSLLTNITTQKLIDEDPELVKDYSDAMTEALDWAQENPDAVRAAIVKNMGIPEAAAAGITLPVFTSTIDEAGLEDLADLAVEFGVLDQKPDFGKLLKLQ</sequence>
<proteinExistence type="inferred from homology"/>
<comment type="similarity">
    <text evidence="2">Belongs to the bacterial solute-binding protein SsuA/TauA family.</text>
</comment>
<dbReference type="Gene3D" id="3.40.190.10">
    <property type="entry name" value="Periplasmic binding protein-like II"/>
    <property type="match status" value="2"/>
</dbReference>